<feature type="compositionally biased region" description="Polar residues" evidence="1">
    <location>
        <begin position="395"/>
        <end position="414"/>
    </location>
</feature>
<feature type="region of interest" description="Disordered" evidence="1">
    <location>
        <begin position="1485"/>
        <end position="1504"/>
    </location>
</feature>
<gene>
    <name evidence="3" type="ORF">PCOR1329_LOCUS62207</name>
</gene>
<evidence type="ECO:0000256" key="1">
    <source>
        <dbReference type="SAM" id="MobiDB-lite"/>
    </source>
</evidence>
<sequence length="1780" mass="199731">MELSAEQQRFVMDMIDRQVEERAAADRQAATAMIEQERARFNEQLQASTQQNNQMAEQLRALEQARQQQQAAFQALQAQQEPQQQGPGRQADFPNSADDKLVDIKFGKLGQFTNKDEDFEEWSFKLKSGISSLSEEACHLMDSIEDDPETDVTNDPDIARYGLETLSEKLYFALVMLSKATAAKIVKKVSSKNGFEAYRQLVKRHGPCGGGKTVALMGQIRDYTFGEPKDFLDNLVSWEALIDQRGTEAEEKLADSVKCSTLILKSPKILKDHLLLTTKKEKDYGKLRAKVEDYMHNVVNAKPKKKGEDQDAMDVGYTAKTPKAVSTKVAKAKEKDGKSKSSDGKGKDGKSKSSGSKGKDGKSKASGGKGKGTSWYDSSWQRGSTWSWKDRSGWNDRSVNNTWTSSSGSWQESQPADAGNRKTTNKDGTVTHIYEDEDEWIMGVEEISGEEFVLSTAATKSEVRKYDYGNIGDAVDVLSDSGSSVTCCNPRDFPKSPIIQGDEEIYRTSKGTVLKFYGYKDVVLRKDSTKIKVKFTVLDVVRPILSVSDSAKKHDISTHYEQGNNYMERRTSTGVRRLGLMARAGLFFLQAMVTAGSSVRFGKSQVHHVYNNEGATELDLGPESAVVPHPAEAAPVVPAPAEPTQQERDHHIALNHAQFKSWCKFCVSGRGRENAHHKADEIDHNIARVQVDYFFMRRVKAGQMLTCLSAVDSVHRRRRAAVLDAKGSTDKYAVRILKYFGDQLGYEKIIWRTDPESAAADLIRAACHGRDGWTYESSPKESKGSLGLVERTHQDVEGLTRTILLDVESRYGVELPAEFPLIEWIVRHIAWLMDRFWIAPGAGVTPFELQYERQYHSPMVPFAETVMWKEPGPHTFKLREKFGQGIWVGRSEATNCHLILTRQGAFEARTIRRFDRPTKEPGHYPLQRFWASQQLHQHPQHRVQLSQVNVGKQYVQFSQQSLSHQEFTPGCSGCLGTSYKHSKFCKERNKEFFEHMEIDKLATKVQRDDERELLRSIERAEKASKVQQGASAAAPSSGSLPSSSTDPPQPPSGDAGAMNASHIYNLEVNWIFDTIRHPDNFTKEFIQEVFTKYHAACHVNEEEHFMKDLLDDPNEVDFGDHLDYDEDDGEALDPGQVKEGIQRELDMMRDLDVGEPVRRDEIATGTKIWTTRWCLRKKAGGVRARLVVRQYKWIAGKSDDNFAPTPGIEGIRLLIAVGLVEGADFITGDFSVAFMHTELDEEIYVWPPPEMGLPSGTVLRLKEALNGLQNASKLFSEKVQRILKEELGFRATRANPVILYNERSSVKVAIHVDDPLGIGQEKQLGKRLKFRVGVKFGPEVPCVFLGCSYLRFGDTVVEMPKKNYFENTLKAMGIEKCVKVTTPGSKEWFSTKALDSQDATPLDREEHHKFRQGVGKLQYGVDKRFDYSYELKLCERRLHAPRAVDMSRLKRILRYVKGTLDYVITLSIKDTSDLKRLVGTSDSDWAGDPESRKSSSDLGYPVDNVIETDSSSGKSITLRRGRGRVRHLDVRALWLQQLVAARAVQILKIPGAENRADVGTKLLDARTLRRHLQSLGMRRFVNGELLDIEDGDTEGENEVDLVGKDVNHISLSKAMTCSISGSKRFIPCMLLVSNMAGAKGADPTSMSPIITTNFDSFYAFVMFTFLAGVRAGLLTSKSVACIRGCKRPVQVGHVSSTQGPSPHSATDATPDKQGYIDPPASVYRGPKRAATKIVTEDLKQWVYITSEYSQVYHTRGTCRSIKNLNTLRHLRICEFCHHDD</sequence>
<keyword evidence="4" id="KW-1185">Reference proteome</keyword>
<evidence type="ECO:0000313" key="3">
    <source>
        <dbReference type="EMBL" id="CAK0878447.1"/>
    </source>
</evidence>
<feature type="compositionally biased region" description="Low complexity" evidence="1">
    <location>
        <begin position="77"/>
        <end position="91"/>
    </location>
</feature>
<accession>A0ABN9VZI6</accession>
<feature type="region of interest" description="Disordered" evidence="1">
    <location>
        <begin position="77"/>
        <end position="96"/>
    </location>
</feature>
<protein>
    <recommendedName>
        <fullName evidence="2">Reverse transcriptase Ty1/copia-type domain-containing protein</fullName>
    </recommendedName>
</protein>
<evidence type="ECO:0000313" key="4">
    <source>
        <dbReference type="Proteomes" id="UP001189429"/>
    </source>
</evidence>
<feature type="region of interest" description="Disordered" evidence="1">
    <location>
        <begin position="1021"/>
        <end position="1058"/>
    </location>
</feature>
<feature type="compositionally biased region" description="Polar residues" evidence="1">
    <location>
        <begin position="375"/>
        <end position="387"/>
    </location>
</feature>
<organism evidence="3 4">
    <name type="scientific">Prorocentrum cordatum</name>
    <dbReference type="NCBI Taxonomy" id="2364126"/>
    <lineage>
        <taxon>Eukaryota</taxon>
        <taxon>Sar</taxon>
        <taxon>Alveolata</taxon>
        <taxon>Dinophyceae</taxon>
        <taxon>Prorocentrales</taxon>
        <taxon>Prorocentraceae</taxon>
        <taxon>Prorocentrum</taxon>
    </lineage>
</organism>
<feature type="compositionally biased region" description="Basic and acidic residues" evidence="1">
    <location>
        <begin position="331"/>
        <end position="363"/>
    </location>
</feature>
<comment type="caution">
    <text evidence="3">The sequence shown here is derived from an EMBL/GenBank/DDBJ whole genome shotgun (WGS) entry which is preliminary data.</text>
</comment>
<dbReference type="Pfam" id="PF07727">
    <property type="entry name" value="RVT_2"/>
    <property type="match status" value="1"/>
</dbReference>
<evidence type="ECO:0000259" key="2">
    <source>
        <dbReference type="Pfam" id="PF07727"/>
    </source>
</evidence>
<feature type="compositionally biased region" description="Polar residues" evidence="1">
    <location>
        <begin position="1693"/>
        <end position="1707"/>
    </location>
</feature>
<dbReference type="PANTHER" id="PTHR11439:SF463">
    <property type="entry name" value="REVERSE TRANSCRIPTASE TY1_COPIA-TYPE DOMAIN-CONTAINING PROTEIN"/>
    <property type="match status" value="1"/>
</dbReference>
<dbReference type="Proteomes" id="UP001189429">
    <property type="component" value="Unassembled WGS sequence"/>
</dbReference>
<feature type="domain" description="Reverse transcriptase Ty1/copia-type" evidence="2">
    <location>
        <begin position="1167"/>
        <end position="1383"/>
    </location>
</feature>
<feature type="region of interest" description="Disordered" evidence="1">
    <location>
        <begin position="1692"/>
        <end position="1717"/>
    </location>
</feature>
<feature type="compositionally biased region" description="Low complexity" evidence="1">
    <location>
        <begin position="1029"/>
        <end position="1046"/>
    </location>
</feature>
<dbReference type="PANTHER" id="PTHR11439">
    <property type="entry name" value="GAG-POL-RELATED RETROTRANSPOSON"/>
    <property type="match status" value="1"/>
</dbReference>
<feature type="region of interest" description="Disordered" evidence="1">
    <location>
        <begin position="323"/>
        <end position="428"/>
    </location>
</feature>
<dbReference type="EMBL" id="CAUYUJ010017848">
    <property type="protein sequence ID" value="CAK0878447.1"/>
    <property type="molecule type" value="Genomic_DNA"/>
</dbReference>
<dbReference type="InterPro" id="IPR013103">
    <property type="entry name" value="RVT_2"/>
</dbReference>
<name>A0ABN9VZI6_9DINO</name>
<reference evidence="3" key="1">
    <citation type="submission" date="2023-10" db="EMBL/GenBank/DDBJ databases">
        <authorList>
            <person name="Chen Y."/>
            <person name="Shah S."/>
            <person name="Dougan E. K."/>
            <person name="Thang M."/>
            <person name="Chan C."/>
        </authorList>
    </citation>
    <scope>NUCLEOTIDE SEQUENCE [LARGE SCALE GENOMIC DNA]</scope>
</reference>
<proteinExistence type="predicted"/>